<dbReference type="InterPro" id="IPR007627">
    <property type="entry name" value="RNA_pol_sigma70_r2"/>
</dbReference>
<evidence type="ECO:0000259" key="7">
    <source>
        <dbReference type="Pfam" id="PF04542"/>
    </source>
</evidence>
<evidence type="ECO:0000313" key="9">
    <source>
        <dbReference type="EMBL" id="MDN5203762.1"/>
    </source>
</evidence>
<keyword evidence="3 6" id="KW-0731">Sigma factor</keyword>
<dbReference type="PROSITE" id="PS01063">
    <property type="entry name" value="SIGMA70_ECF"/>
    <property type="match status" value="1"/>
</dbReference>
<evidence type="ECO:0000256" key="6">
    <source>
        <dbReference type="RuleBase" id="RU000716"/>
    </source>
</evidence>
<feature type="domain" description="RNA polymerase sigma factor 70 region 4 type 2" evidence="8">
    <location>
        <begin position="103"/>
        <end position="152"/>
    </location>
</feature>
<organism evidence="9 10">
    <name type="scientific">Splendidivirga corallicola</name>
    <dbReference type="NCBI Taxonomy" id="3051826"/>
    <lineage>
        <taxon>Bacteria</taxon>
        <taxon>Pseudomonadati</taxon>
        <taxon>Bacteroidota</taxon>
        <taxon>Cytophagia</taxon>
        <taxon>Cytophagales</taxon>
        <taxon>Splendidivirgaceae</taxon>
        <taxon>Splendidivirga</taxon>
    </lineage>
</organism>
<dbReference type="Gene3D" id="1.10.10.10">
    <property type="entry name" value="Winged helix-like DNA-binding domain superfamily/Winged helix DNA-binding domain"/>
    <property type="match status" value="1"/>
</dbReference>
<dbReference type="InterPro" id="IPR013249">
    <property type="entry name" value="RNA_pol_sigma70_r4_t2"/>
</dbReference>
<evidence type="ECO:0000256" key="3">
    <source>
        <dbReference type="ARBA" id="ARBA00023082"/>
    </source>
</evidence>
<dbReference type="NCBIfam" id="TIGR02985">
    <property type="entry name" value="Sig70_bacteroi1"/>
    <property type="match status" value="1"/>
</dbReference>
<keyword evidence="2 6" id="KW-0805">Transcription regulation</keyword>
<reference evidence="9" key="1">
    <citation type="submission" date="2023-06" db="EMBL/GenBank/DDBJ databases">
        <title>Genomic of Parafulvivirga corallium.</title>
        <authorList>
            <person name="Wang G."/>
        </authorList>
    </citation>
    <scope>NUCLEOTIDE SEQUENCE</scope>
    <source>
        <strain evidence="9">BMA10</strain>
    </source>
</reference>
<keyword evidence="5 6" id="KW-0804">Transcription</keyword>
<dbReference type="Proteomes" id="UP001172082">
    <property type="component" value="Unassembled WGS sequence"/>
</dbReference>
<dbReference type="InterPro" id="IPR013324">
    <property type="entry name" value="RNA_pol_sigma_r3/r4-like"/>
</dbReference>
<gene>
    <name evidence="9" type="ORF">QQ008_20395</name>
</gene>
<dbReference type="PANTHER" id="PTHR43133">
    <property type="entry name" value="RNA POLYMERASE ECF-TYPE SIGMA FACTO"/>
    <property type="match status" value="1"/>
</dbReference>
<keyword evidence="4 6" id="KW-0238">DNA-binding</keyword>
<dbReference type="InterPro" id="IPR014327">
    <property type="entry name" value="RNA_pol_sigma70_bacteroid"/>
</dbReference>
<dbReference type="Gene3D" id="1.10.1740.10">
    <property type="match status" value="1"/>
</dbReference>
<dbReference type="RefSeq" id="WP_346753785.1">
    <property type="nucleotide sequence ID" value="NZ_JAUJEA010000008.1"/>
</dbReference>
<comment type="caution">
    <text evidence="9">The sequence shown here is derived from an EMBL/GenBank/DDBJ whole genome shotgun (WGS) entry which is preliminary data.</text>
</comment>
<evidence type="ECO:0000256" key="2">
    <source>
        <dbReference type="ARBA" id="ARBA00023015"/>
    </source>
</evidence>
<dbReference type="SUPFAM" id="SSF88946">
    <property type="entry name" value="Sigma2 domain of RNA polymerase sigma factors"/>
    <property type="match status" value="1"/>
</dbReference>
<feature type="domain" description="RNA polymerase sigma-70 region 2" evidence="7">
    <location>
        <begin position="9"/>
        <end position="73"/>
    </location>
</feature>
<evidence type="ECO:0000256" key="5">
    <source>
        <dbReference type="ARBA" id="ARBA00023163"/>
    </source>
</evidence>
<name>A0ABT8KUZ1_9BACT</name>
<dbReference type="InterPro" id="IPR039425">
    <property type="entry name" value="RNA_pol_sigma-70-like"/>
</dbReference>
<dbReference type="PANTHER" id="PTHR43133:SF46">
    <property type="entry name" value="RNA POLYMERASE SIGMA-70 FACTOR ECF SUBFAMILY"/>
    <property type="match status" value="1"/>
</dbReference>
<evidence type="ECO:0000256" key="1">
    <source>
        <dbReference type="ARBA" id="ARBA00010641"/>
    </source>
</evidence>
<dbReference type="SUPFAM" id="SSF88659">
    <property type="entry name" value="Sigma3 and sigma4 domains of RNA polymerase sigma factors"/>
    <property type="match status" value="1"/>
</dbReference>
<dbReference type="InterPro" id="IPR013325">
    <property type="entry name" value="RNA_pol_sigma_r2"/>
</dbReference>
<dbReference type="CDD" id="cd06171">
    <property type="entry name" value="Sigma70_r4"/>
    <property type="match status" value="1"/>
</dbReference>
<evidence type="ECO:0000256" key="4">
    <source>
        <dbReference type="ARBA" id="ARBA00023125"/>
    </source>
</evidence>
<proteinExistence type="inferred from homology"/>
<keyword evidence="10" id="KW-1185">Reference proteome</keyword>
<evidence type="ECO:0000313" key="10">
    <source>
        <dbReference type="Proteomes" id="UP001172082"/>
    </source>
</evidence>
<sequence>MTVDDFKSLFNEHYDGIKNFLYYKTGDVEVAEDIAQDVFLKAWDKRSDIRLETVKSFLYTIANNLAINHLKHRNVVFDFVRKERNDSSYESPEFQLEVKEFDQRLQQTLAAMPEKNREVFLMNRIEKLTYNDIAERLGLSVKAIEKRMSGALSYLRDKLKHPI</sequence>
<dbReference type="InterPro" id="IPR014284">
    <property type="entry name" value="RNA_pol_sigma-70_dom"/>
</dbReference>
<comment type="similarity">
    <text evidence="1 6">Belongs to the sigma-70 factor family. ECF subfamily.</text>
</comment>
<dbReference type="Pfam" id="PF08281">
    <property type="entry name" value="Sigma70_r4_2"/>
    <property type="match status" value="1"/>
</dbReference>
<dbReference type="NCBIfam" id="TIGR02937">
    <property type="entry name" value="sigma70-ECF"/>
    <property type="match status" value="1"/>
</dbReference>
<evidence type="ECO:0000259" key="8">
    <source>
        <dbReference type="Pfam" id="PF08281"/>
    </source>
</evidence>
<dbReference type="InterPro" id="IPR000838">
    <property type="entry name" value="RNA_pol_sigma70_ECF_CS"/>
</dbReference>
<accession>A0ABT8KUZ1</accession>
<dbReference type="InterPro" id="IPR036388">
    <property type="entry name" value="WH-like_DNA-bd_sf"/>
</dbReference>
<protein>
    <recommendedName>
        <fullName evidence="6">RNA polymerase sigma factor</fullName>
    </recommendedName>
</protein>
<dbReference type="EMBL" id="JAUJEA010000008">
    <property type="protein sequence ID" value="MDN5203762.1"/>
    <property type="molecule type" value="Genomic_DNA"/>
</dbReference>
<dbReference type="Pfam" id="PF04542">
    <property type="entry name" value="Sigma70_r2"/>
    <property type="match status" value="1"/>
</dbReference>